<dbReference type="Proteomes" id="UP000515163">
    <property type="component" value="Unplaced"/>
</dbReference>
<dbReference type="GO" id="GO:0005813">
    <property type="term" value="C:centrosome"/>
    <property type="evidence" value="ECO:0007669"/>
    <property type="project" value="UniProtKB-SubCell"/>
</dbReference>
<dbReference type="GO" id="GO:0006915">
    <property type="term" value="P:apoptotic process"/>
    <property type="evidence" value="ECO:0007669"/>
    <property type="project" value="TreeGrafter"/>
</dbReference>
<feature type="region of interest" description="Disordered" evidence="8">
    <location>
        <begin position="444"/>
        <end position="500"/>
    </location>
</feature>
<dbReference type="InParanoid" id="A0A6P8J5V4"/>
<dbReference type="RefSeq" id="XP_031573283.1">
    <property type="nucleotide sequence ID" value="XM_031717423.1"/>
</dbReference>
<keyword evidence="4" id="KW-0963">Cytoplasm</keyword>
<evidence type="ECO:0000259" key="9">
    <source>
        <dbReference type="Pfam" id="PF13868"/>
    </source>
</evidence>
<dbReference type="GO" id="GO:0045095">
    <property type="term" value="C:keratin filament"/>
    <property type="evidence" value="ECO:0007669"/>
    <property type="project" value="TreeGrafter"/>
</dbReference>
<evidence type="ECO:0000256" key="2">
    <source>
        <dbReference type="ARBA" id="ARBA00010777"/>
    </source>
</evidence>
<accession>A0A6P8J5V4</accession>
<keyword evidence="5 7" id="KW-0175">Coiled coil</keyword>
<dbReference type="PANTHER" id="PTHR31183:SF2">
    <property type="entry name" value="TRICHOPLEIN KERATIN FILAMENT-BINDING PROTEIN"/>
    <property type="match status" value="1"/>
</dbReference>
<dbReference type="InterPro" id="IPR043596">
    <property type="entry name" value="CFAP53/TCHP"/>
</dbReference>
<evidence type="ECO:0000256" key="6">
    <source>
        <dbReference type="ARBA" id="ARBA00023212"/>
    </source>
</evidence>
<evidence type="ECO:0000256" key="5">
    <source>
        <dbReference type="ARBA" id="ARBA00023054"/>
    </source>
</evidence>
<feature type="coiled-coil region" evidence="7">
    <location>
        <begin position="79"/>
        <end position="139"/>
    </location>
</feature>
<protein>
    <recommendedName>
        <fullName evidence="3">Trichoplein keratin filament-binding protein</fullName>
    </recommendedName>
</protein>
<feature type="coiled-coil region" evidence="7">
    <location>
        <begin position="191"/>
        <end position="297"/>
    </location>
</feature>
<dbReference type="FunCoup" id="A0A6P8J5V4">
    <property type="interactions" value="1386"/>
</dbReference>
<keyword evidence="6" id="KW-0206">Cytoskeleton</keyword>
<evidence type="ECO:0000256" key="1">
    <source>
        <dbReference type="ARBA" id="ARBA00004300"/>
    </source>
</evidence>
<evidence type="ECO:0000256" key="3">
    <source>
        <dbReference type="ARBA" id="ARBA00017328"/>
    </source>
</evidence>
<proteinExistence type="inferred from homology"/>
<evidence type="ECO:0000313" key="11">
    <source>
        <dbReference type="RefSeq" id="XP_031573283.1"/>
    </source>
</evidence>
<gene>
    <name evidence="11" type="primary">LOC116307258</name>
</gene>
<dbReference type="AlphaFoldDB" id="A0A6P8J5V4"/>
<evidence type="ECO:0000256" key="7">
    <source>
        <dbReference type="SAM" id="Coils"/>
    </source>
</evidence>
<name>A0A6P8J5V4_ACTTE</name>
<feature type="domain" description="Trichohyalin-plectin-homology" evidence="9">
    <location>
        <begin position="146"/>
        <end position="485"/>
    </location>
</feature>
<dbReference type="Pfam" id="PF13868">
    <property type="entry name" value="TPH"/>
    <property type="match status" value="1"/>
</dbReference>
<dbReference type="OrthoDB" id="6431598at2759"/>
<evidence type="ECO:0000256" key="8">
    <source>
        <dbReference type="SAM" id="MobiDB-lite"/>
    </source>
</evidence>
<dbReference type="KEGG" id="aten:116307258"/>
<comment type="similarity">
    <text evidence="2">Belongs to the TCHP family.</text>
</comment>
<feature type="compositionally biased region" description="Basic and acidic residues" evidence="8">
    <location>
        <begin position="447"/>
        <end position="480"/>
    </location>
</feature>
<evidence type="ECO:0000256" key="4">
    <source>
        <dbReference type="ARBA" id="ARBA00022490"/>
    </source>
</evidence>
<evidence type="ECO:0000313" key="10">
    <source>
        <dbReference type="Proteomes" id="UP000515163"/>
    </source>
</evidence>
<dbReference type="PANTHER" id="PTHR31183">
    <property type="entry name" value="TRICHOPLEIN KERATIN FILAMENT-BINDING PROTEIN FAMILY MEMBER"/>
    <property type="match status" value="1"/>
</dbReference>
<comment type="subcellular location">
    <subcellularLocation>
        <location evidence="1">Cytoplasm</location>
        <location evidence="1">Cytoskeleton</location>
        <location evidence="1">Microtubule organizing center</location>
        <location evidence="1">Centrosome</location>
    </subcellularLocation>
</comment>
<organism evidence="10 11">
    <name type="scientific">Actinia tenebrosa</name>
    <name type="common">Australian red waratah sea anemone</name>
    <dbReference type="NCBI Taxonomy" id="6105"/>
    <lineage>
        <taxon>Eukaryota</taxon>
        <taxon>Metazoa</taxon>
        <taxon>Cnidaria</taxon>
        <taxon>Anthozoa</taxon>
        <taxon>Hexacorallia</taxon>
        <taxon>Actiniaria</taxon>
        <taxon>Actiniidae</taxon>
        <taxon>Actinia</taxon>
    </lineage>
</organism>
<dbReference type="InterPro" id="IPR043597">
    <property type="entry name" value="TPH_dom"/>
</dbReference>
<dbReference type="GeneID" id="116307258"/>
<reference evidence="11" key="1">
    <citation type="submission" date="2025-08" db="UniProtKB">
        <authorList>
            <consortium name="RefSeq"/>
        </authorList>
    </citation>
    <scope>IDENTIFICATION</scope>
    <source>
        <tissue evidence="11">Tentacle</tissue>
    </source>
</reference>
<keyword evidence="10" id="KW-1185">Reference proteome</keyword>
<sequence>MALPTLQPYWMKNYKNLSEGIMVRRQQNEADRRHAWDNNTDYFRRNEVTATKQRAWGSEGSFQDSMNAIDNLYKDNSKKEQLVERRKRLTEMLLKEKQDHERELRDLRLGGAGKIFEMKARADELKSEKEARRKEIAEQKLYEHWKQNAPELRQIESEQLKEHVVEGWGEQVDDRKKILQSARDEERRMDAVMERERLLALEKEKKKEEARLRDEKAVASQLKSQMEELKLREEEAQMLKREQEILLEEQNRIEEAEEERRLLEEARRKREFGRVLIRQHKAQMKRKSQEIQKALELDLKILEGLSKEEDKEKAIMTSRREKAKADAEYMRQVVAQQLKLEQEREAELDMLYRDEAARMWSKRQAEWERERQARERLMAEVLEGRKEQIDRKMEVLRRKQEESIESREELLRELEEVQRMTARERLEEDKRRRELDEEMRAQVVARKQKDMDAHLREQEELDRQRREEEAYERMLREEAGRMTARGPQARFVPRRRTAFE</sequence>